<dbReference type="AlphaFoldDB" id="A0A0F9FAR8"/>
<name>A0A0F9FAR8_9ZZZZ</name>
<sequence length="71" mass="8524">MFRERNCAHCDKQDYAEEMIYRLESGPNEPIPCKELIHLLGRKQYEKLVFQYGNYKQKPGDCPKYKPEAKR</sequence>
<evidence type="ECO:0000313" key="1">
    <source>
        <dbReference type="EMBL" id="KKL83469.1"/>
    </source>
</evidence>
<comment type="caution">
    <text evidence="1">The sequence shown here is derived from an EMBL/GenBank/DDBJ whole genome shotgun (WGS) entry which is preliminary data.</text>
</comment>
<gene>
    <name evidence="1" type="ORF">LCGC14_1974450</name>
</gene>
<organism evidence="1">
    <name type="scientific">marine sediment metagenome</name>
    <dbReference type="NCBI Taxonomy" id="412755"/>
    <lineage>
        <taxon>unclassified sequences</taxon>
        <taxon>metagenomes</taxon>
        <taxon>ecological metagenomes</taxon>
    </lineage>
</organism>
<protein>
    <submittedName>
        <fullName evidence="1">Uncharacterized protein</fullName>
    </submittedName>
</protein>
<proteinExistence type="predicted"/>
<reference evidence="1" key="1">
    <citation type="journal article" date="2015" name="Nature">
        <title>Complex archaea that bridge the gap between prokaryotes and eukaryotes.</title>
        <authorList>
            <person name="Spang A."/>
            <person name="Saw J.H."/>
            <person name="Jorgensen S.L."/>
            <person name="Zaremba-Niedzwiedzka K."/>
            <person name="Martijn J."/>
            <person name="Lind A.E."/>
            <person name="van Eijk R."/>
            <person name="Schleper C."/>
            <person name="Guy L."/>
            <person name="Ettema T.J."/>
        </authorList>
    </citation>
    <scope>NUCLEOTIDE SEQUENCE</scope>
</reference>
<dbReference type="EMBL" id="LAZR01021970">
    <property type="protein sequence ID" value="KKL83469.1"/>
    <property type="molecule type" value="Genomic_DNA"/>
</dbReference>
<accession>A0A0F9FAR8</accession>